<name>A0A517T5P7_9PLAN</name>
<proteinExistence type="predicted"/>
<dbReference type="AlphaFoldDB" id="A0A517T5P7"/>
<reference evidence="2 3" key="1">
    <citation type="submission" date="2019-02" db="EMBL/GenBank/DDBJ databases">
        <title>Deep-cultivation of Planctomycetes and their phenomic and genomic characterization uncovers novel biology.</title>
        <authorList>
            <person name="Wiegand S."/>
            <person name="Jogler M."/>
            <person name="Boedeker C."/>
            <person name="Pinto D."/>
            <person name="Vollmers J."/>
            <person name="Rivas-Marin E."/>
            <person name="Kohn T."/>
            <person name="Peeters S.H."/>
            <person name="Heuer A."/>
            <person name="Rast P."/>
            <person name="Oberbeckmann S."/>
            <person name="Bunk B."/>
            <person name="Jeske O."/>
            <person name="Meyerdierks A."/>
            <person name="Storesund J.E."/>
            <person name="Kallscheuer N."/>
            <person name="Luecker S."/>
            <person name="Lage O.M."/>
            <person name="Pohl T."/>
            <person name="Merkel B.J."/>
            <person name="Hornburger P."/>
            <person name="Mueller R.-W."/>
            <person name="Bruemmer F."/>
            <person name="Labrenz M."/>
            <person name="Spormann A.M."/>
            <person name="Op den Camp H."/>
            <person name="Overmann J."/>
            <person name="Amann R."/>
            <person name="Jetten M.S.M."/>
            <person name="Mascher T."/>
            <person name="Medema M.H."/>
            <person name="Devos D.P."/>
            <person name="Kaster A.-K."/>
            <person name="Ovreas L."/>
            <person name="Rohde M."/>
            <person name="Galperin M.Y."/>
            <person name="Jogler C."/>
        </authorList>
    </citation>
    <scope>NUCLEOTIDE SEQUENCE [LARGE SCALE GENOMIC DNA]</scope>
    <source>
        <strain evidence="2 3">V22</strain>
    </source>
</reference>
<dbReference type="CDD" id="cd00838">
    <property type="entry name" value="MPP_superfamily"/>
    <property type="match status" value="1"/>
</dbReference>
<dbReference type="InterPro" id="IPR029052">
    <property type="entry name" value="Metallo-depent_PP-like"/>
</dbReference>
<sequence>MLIQSISSEPLAVFPFLNTGKGKIGVYVEHLPILSAEVDVLPDGVDAIVSTSDLQGREYASGDDRQSLRLLGEVLPSWLVKEILPRFGCNASRTGAFLSGDFYTVPLLDQRGGTGDVSKVWAAFADQFKWVVGVAGNHDLFGEHFAPTSPPANNAFYLDGESTVVDGLRVAGIGGIIGNPRKPHRKTDQQVTELIEFLAMDEPDVLLLHDGPNHPESQLKGRPIIRQTLEQYGPSIVIRGHDHWQQPLVTLAGGTQVLNVDSRVVVLTRK</sequence>
<dbReference type="Gene3D" id="3.60.21.10">
    <property type="match status" value="1"/>
</dbReference>
<dbReference type="KEGG" id="chya:V22_09180"/>
<dbReference type="GO" id="GO:0016787">
    <property type="term" value="F:hydrolase activity"/>
    <property type="evidence" value="ECO:0007669"/>
    <property type="project" value="InterPro"/>
</dbReference>
<protein>
    <submittedName>
        <fullName evidence="2">Calcineurin-like phosphoesterase</fullName>
    </submittedName>
</protein>
<dbReference type="InterPro" id="IPR004843">
    <property type="entry name" value="Calcineurin-like_PHP"/>
</dbReference>
<dbReference type="EMBL" id="CP036316">
    <property type="protein sequence ID" value="QDT63693.1"/>
    <property type="molecule type" value="Genomic_DNA"/>
</dbReference>
<evidence type="ECO:0000313" key="3">
    <source>
        <dbReference type="Proteomes" id="UP000319976"/>
    </source>
</evidence>
<accession>A0A517T5P7</accession>
<dbReference type="SUPFAM" id="SSF56300">
    <property type="entry name" value="Metallo-dependent phosphatases"/>
    <property type="match status" value="1"/>
</dbReference>
<dbReference type="Proteomes" id="UP000319976">
    <property type="component" value="Chromosome"/>
</dbReference>
<dbReference type="RefSeq" id="WP_145260206.1">
    <property type="nucleotide sequence ID" value="NZ_CP036316.1"/>
</dbReference>
<gene>
    <name evidence="2" type="ORF">V22_09180</name>
</gene>
<keyword evidence="3" id="KW-1185">Reference proteome</keyword>
<evidence type="ECO:0000313" key="2">
    <source>
        <dbReference type="EMBL" id="QDT63693.1"/>
    </source>
</evidence>
<feature type="domain" description="Calcineurin-like phosphoesterase" evidence="1">
    <location>
        <begin position="99"/>
        <end position="244"/>
    </location>
</feature>
<organism evidence="2 3">
    <name type="scientific">Calycomorphotria hydatis</name>
    <dbReference type="NCBI Taxonomy" id="2528027"/>
    <lineage>
        <taxon>Bacteria</taxon>
        <taxon>Pseudomonadati</taxon>
        <taxon>Planctomycetota</taxon>
        <taxon>Planctomycetia</taxon>
        <taxon>Planctomycetales</taxon>
        <taxon>Planctomycetaceae</taxon>
        <taxon>Calycomorphotria</taxon>
    </lineage>
</organism>
<dbReference type="OrthoDB" id="2729229at2"/>
<dbReference type="Pfam" id="PF00149">
    <property type="entry name" value="Metallophos"/>
    <property type="match status" value="1"/>
</dbReference>
<evidence type="ECO:0000259" key="1">
    <source>
        <dbReference type="Pfam" id="PF00149"/>
    </source>
</evidence>